<keyword evidence="2" id="KW-1185">Reference proteome</keyword>
<name>A0AAN6S0L4_9PEZI</name>
<dbReference type="Proteomes" id="UP001303473">
    <property type="component" value="Unassembled WGS sequence"/>
</dbReference>
<accession>A0AAN6S0L4</accession>
<proteinExistence type="predicted"/>
<reference evidence="2" key="1">
    <citation type="journal article" date="2023" name="Mol. Phylogenet. Evol.">
        <title>Genome-scale phylogeny and comparative genomics of the fungal order Sordariales.</title>
        <authorList>
            <person name="Hensen N."/>
            <person name="Bonometti L."/>
            <person name="Westerberg I."/>
            <person name="Brannstrom I.O."/>
            <person name="Guillou S."/>
            <person name="Cros-Aarteil S."/>
            <person name="Calhoun S."/>
            <person name="Haridas S."/>
            <person name="Kuo A."/>
            <person name="Mondo S."/>
            <person name="Pangilinan J."/>
            <person name="Riley R."/>
            <person name="LaButti K."/>
            <person name="Andreopoulos B."/>
            <person name="Lipzen A."/>
            <person name="Chen C."/>
            <person name="Yan M."/>
            <person name="Daum C."/>
            <person name="Ng V."/>
            <person name="Clum A."/>
            <person name="Steindorff A."/>
            <person name="Ohm R.A."/>
            <person name="Martin F."/>
            <person name="Silar P."/>
            <person name="Natvig D.O."/>
            <person name="Lalanne C."/>
            <person name="Gautier V."/>
            <person name="Ament-Velasquez S.L."/>
            <person name="Kruys A."/>
            <person name="Hutchinson M.I."/>
            <person name="Powell A.J."/>
            <person name="Barry K."/>
            <person name="Miller A.N."/>
            <person name="Grigoriev I.V."/>
            <person name="Debuchy R."/>
            <person name="Gladieux P."/>
            <person name="Hiltunen Thoren M."/>
            <person name="Johannesson H."/>
        </authorList>
    </citation>
    <scope>NUCLEOTIDE SEQUENCE [LARGE SCALE GENOMIC DNA]</scope>
    <source>
        <strain evidence="2">CBS 340.73</strain>
    </source>
</reference>
<dbReference type="AlphaFoldDB" id="A0AAN6S0L4"/>
<protein>
    <submittedName>
        <fullName evidence="1">Uncharacterized protein</fullName>
    </submittedName>
</protein>
<organism evidence="1 2">
    <name type="scientific">Diplogelasinospora grovesii</name>
    <dbReference type="NCBI Taxonomy" id="303347"/>
    <lineage>
        <taxon>Eukaryota</taxon>
        <taxon>Fungi</taxon>
        <taxon>Dikarya</taxon>
        <taxon>Ascomycota</taxon>
        <taxon>Pezizomycotina</taxon>
        <taxon>Sordariomycetes</taxon>
        <taxon>Sordariomycetidae</taxon>
        <taxon>Sordariales</taxon>
        <taxon>Diplogelasinosporaceae</taxon>
        <taxon>Diplogelasinospora</taxon>
    </lineage>
</organism>
<gene>
    <name evidence="1" type="ORF">QBC46DRAFT_396064</name>
</gene>
<comment type="caution">
    <text evidence="1">The sequence shown here is derived from an EMBL/GenBank/DDBJ whole genome shotgun (WGS) entry which is preliminary data.</text>
</comment>
<sequence>MSYRTSPCVIMGSESTATVPLPRHRILHQLRRERESYHREMMYRYAVNYPYLYEPDIKDLDHLAADMTLEQADHCCNKSVAVYVMSADPSLLPDLLLEVLHNYLYDRWFRPYRSELEYGQFLAKTIVPRPPSLPVGAGLSDVVDVIIPVHAAISSRAEEARLALKELDPNLPNDTLVDPKVPKKYWRGLRRSRSLSGIIRHQEFFIVQPLFRALAIVIRNESFGAEISDIGQLSVLVVRTGAEEGLSAPISFDPIAHKISSFACGSRGETAAETTLGTAVDFVMDLEKREVTAFGPRPDPVASTKDLEDGLFRGPIVLDQARRLGWGDEPLVGPSSRWVDPEKYPEWTGWSEYEVSL</sequence>
<dbReference type="EMBL" id="MU853896">
    <property type="protein sequence ID" value="KAK3936049.1"/>
    <property type="molecule type" value="Genomic_DNA"/>
</dbReference>
<evidence type="ECO:0000313" key="2">
    <source>
        <dbReference type="Proteomes" id="UP001303473"/>
    </source>
</evidence>
<evidence type="ECO:0000313" key="1">
    <source>
        <dbReference type="EMBL" id="KAK3936049.1"/>
    </source>
</evidence>